<evidence type="ECO:0000256" key="3">
    <source>
        <dbReference type="ARBA" id="ARBA00023125"/>
    </source>
</evidence>
<dbReference type="PROSITE" id="PS50931">
    <property type="entry name" value="HTH_LYSR"/>
    <property type="match status" value="1"/>
</dbReference>
<dbReference type="InterPro" id="IPR036390">
    <property type="entry name" value="WH_DNA-bd_sf"/>
</dbReference>
<evidence type="ECO:0000313" key="7">
    <source>
        <dbReference type="Proteomes" id="UP000737171"/>
    </source>
</evidence>
<protein>
    <submittedName>
        <fullName evidence="6">LysR family transcriptional regulator</fullName>
    </submittedName>
</protein>
<dbReference type="InterPro" id="IPR036388">
    <property type="entry name" value="WH-like_DNA-bd_sf"/>
</dbReference>
<evidence type="ECO:0000256" key="2">
    <source>
        <dbReference type="ARBA" id="ARBA00023015"/>
    </source>
</evidence>
<keyword evidence="3" id="KW-0238">DNA-binding</keyword>
<sequence>MRMLDLDSLEIFRTVAREGGVIRAAARLNRVQSNVTTRIKQLEERLGVALFRRQGRSLVLSAEGDSLLVHAEQLLRLADEAESALRDGPARGPFRLGSLESTAGSRLPAILARYHRLHPAVVIELGTGNTAALLQKVIDYRLEAAFVSEPFTAPGLASIPVFEEELVLITARGHLPVQRAADLGRSTILAFSQGCSYRKRLEDWFGQANVLPERVLEFASYPAIIACVAAGTGCAIVPRSVLLTLRASVDVAEHALPERVRRNRTHLVWRGEPSPALQRLITLLDALPPASRAAVPGRRAKSPETMPA</sequence>
<dbReference type="Proteomes" id="UP000737171">
    <property type="component" value="Unassembled WGS sequence"/>
</dbReference>
<gene>
    <name evidence="6" type="ORF">HLB44_18365</name>
</gene>
<evidence type="ECO:0000256" key="4">
    <source>
        <dbReference type="ARBA" id="ARBA00023163"/>
    </source>
</evidence>
<dbReference type="RefSeq" id="WP_173125175.1">
    <property type="nucleotide sequence ID" value="NZ_JABRWJ010000005.1"/>
</dbReference>
<evidence type="ECO:0000256" key="1">
    <source>
        <dbReference type="ARBA" id="ARBA00009437"/>
    </source>
</evidence>
<dbReference type="InterPro" id="IPR000847">
    <property type="entry name" value="LysR_HTH_N"/>
</dbReference>
<accession>A0ABX2EK66</accession>
<keyword evidence="4" id="KW-0804">Transcription</keyword>
<comment type="caution">
    <text evidence="6">The sequence shown here is derived from an EMBL/GenBank/DDBJ whole genome shotgun (WGS) entry which is preliminary data.</text>
</comment>
<dbReference type="Pfam" id="PF03466">
    <property type="entry name" value="LysR_substrate"/>
    <property type="match status" value="1"/>
</dbReference>
<evidence type="ECO:0000313" key="6">
    <source>
        <dbReference type="EMBL" id="NRF68962.1"/>
    </source>
</evidence>
<keyword evidence="2" id="KW-0805">Transcription regulation</keyword>
<dbReference type="CDD" id="cd08442">
    <property type="entry name" value="PBP2_YofA_SoxR_like"/>
    <property type="match status" value="1"/>
</dbReference>
<comment type="similarity">
    <text evidence="1">Belongs to the LysR transcriptional regulatory family.</text>
</comment>
<dbReference type="Pfam" id="PF00126">
    <property type="entry name" value="HTH_1"/>
    <property type="match status" value="1"/>
</dbReference>
<dbReference type="PANTHER" id="PTHR30126:SF40">
    <property type="entry name" value="HTH-TYPE TRANSCRIPTIONAL REGULATOR GLTR"/>
    <property type="match status" value="1"/>
</dbReference>
<dbReference type="PRINTS" id="PR00039">
    <property type="entry name" value="HTHLYSR"/>
</dbReference>
<dbReference type="Gene3D" id="1.10.10.10">
    <property type="entry name" value="Winged helix-like DNA-binding domain superfamily/Winged helix DNA-binding domain"/>
    <property type="match status" value="1"/>
</dbReference>
<keyword evidence="7" id="KW-1185">Reference proteome</keyword>
<reference evidence="6 7" key="1">
    <citation type="submission" date="2020-05" db="EMBL/GenBank/DDBJ databases">
        <title>Aquincola sp. isolate from soil.</title>
        <authorList>
            <person name="Han J."/>
            <person name="Kim D.-U."/>
        </authorList>
    </citation>
    <scope>NUCLEOTIDE SEQUENCE [LARGE SCALE GENOMIC DNA]</scope>
    <source>
        <strain evidence="6 7">S2</strain>
    </source>
</reference>
<dbReference type="InterPro" id="IPR005119">
    <property type="entry name" value="LysR_subst-bd"/>
</dbReference>
<organism evidence="6 7">
    <name type="scientific">Pseudaquabacterium terrae</name>
    <dbReference type="NCBI Taxonomy" id="2732868"/>
    <lineage>
        <taxon>Bacteria</taxon>
        <taxon>Pseudomonadati</taxon>
        <taxon>Pseudomonadota</taxon>
        <taxon>Betaproteobacteria</taxon>
        <taxon>Burkholderiales</taxon>
        <taxon>Sphaerotilaceae</taxon>
        <taxon>Pseudaquabacterium</taxon>
    </lineage>
</organism>
<proteinExistence type="inferred from homology"/>
<dbReference type="SUPFAM" id="SSF46785">
    <property type="entry name" value="Winged helix' DNA-binding domain"/>
    <property type="match status" value="1"/>
</dbReference>
<feature type="domain" description="HTH lysR-type" evidence="5">
    <location>
        <begin position="4"/>
        <end position="61"/>
    </location>
</feature>
<dbReference type="EMBL" id="JABRWJ010000005">
    <property type="protein sequence ID" value="NRF68962.1"/>
    <property type="molecule type" value="Genomic_DNA"/>
</dbReference>
<name>A0ABX2EK66_9BURK</name>
<dbReference type="PANTHER" id="PTHR30126">
    <property type="entry name" value="HTH-TYPE TRANSCRIPTIONAL REGULATOR"/>
    <property type="match status" value="1"/>
</dbReference>
<evidence type="ECO:0000259" key="5">
    <source>
        <dbReference type="PROSITE" id="PS50931"/>
    </source>
</evidence>
<dbReference type="SUPFAM" id="SSF53850">
    <property type="entry name" value="Periplasmic binding protein-like II"/>
    <property type="match status" value="1"/>
</dbReference>
<dbReference type="Gene3D" id="3.40.190.290">
    <property type="match status" value="1"/>
</dbReference>